<sequence>MENQVQHYNPAMQGNISPTVTDGPLLPKHMICHYCFAPASPGALSNVLIRVFTWDHPTTNTRVSLRIKTTDLYFSDAKLIYQEQQPF</sequence>
<accession>S4P751</accession>
<dbReference type="AlphaFoldDB" id="S4P751"/>
<reference evidence="1" key="2">
    <citation type="submission" date="2013-05" db="EMBL/GenBank/DDBJ databases">
        <authorList>
            <person name="Carter J.-M."/>
            <person name="Baker S.C."/>
            <person name="Pink R."/>
            <person name="Carter D.R.F."/>
            <person name="Collins A."/>
            <person name="Tomlin J."/>
            <person name="Gibbs M."/>
            <person name="Breuker C.J."/>
        </authorList>
    </citation>
    <scope>NUCLEOTIDE SEQUENCE</scope>
    <source>
        <tissue evidence="1">Ovary</tissue>
    </source>
</reference>
<reference evidence="1" key="1">
    <citation type="journal article" date="2013" name="BMC Genomics">
        <title>Unscrambling butterfly oogenesis.</title>
        <authorList>
            <person name="Carter J.M."/>
            <person name="Baker S.C."/>
            <person name="Pink R."/>
            <person name="Carter D.R."/>
            <person name="Collins A."/>
            <person name="Tomlin J."/>
            <person name="Gibbs M."/>
            <person name="Breuker C.J."/>
        </authorList>
    </citation>
    <scope>NUCLEOTIDE SEQUENCE</scope>
    <source>
        <tissue evidence="1">Ovary</tissue>
    </source>
</reference>
<organism evidence="1">
    <name type="scientific">Pararge aegeria</name>
    <name type="common">speckled wood butterfly</name>
    <dbReference type="NCBI Taxonomy" id="116150"/>
    <lineage>
        <taxon>Eukaryota</taxon>
        <taxon>Metazoa</taxon>
        <taxon>Ecdysozoa</taxon>
        <taxon>Arthropoda</taxon>
        <taxon>Hexapoda</taxon>
        <taxon>Insecta</taxon>
        <taxon>Pterygota</taxon>
        <taxon>Neoptera</taxon>
        <taxon>Endopterygota</taxon>
        <taxon>Lepidoptera</taxon>
        <taxon>Glossata</taxon>
        <taxon>Ditrysia</taxon>
        <taxon>Papilionoidea</taxon>
        <taxon>Nymphalidae</taxon>
        <taxon>Satyrinae</taxon>
        <taxon>Satyrini</taxon>
        <taxon>Parargina</taxon>
        <taxon>Pararge</taxon>
    </lineage>
</organism>
<dbReference type="EMBL" id="GAIX01004759">
    <property type="protein sequence ID" value="JAA87801.1"/>
    <property type="molecule type" value="Transcribed_RNA"/>
</dbReference>
<proteinExistence type="predicted"/>
<protein>
    <submittedName>
        <fullName evidence="1">Uncharacterized protein</fullName>
    </submittedName>
</protein>
<evidence type="ECO:0000313" key="1">
    <source>
        <dbReference type="EMBL" id="JAA87801.1"/>
    </source>
</evidence>
<name>S4P751_9NEOP</name>